<organism evidence="2 3">
    <name type="scientific">Camelina sativa</name>
    <name type="common">False flax</name>
    <name type="synonym">Myagrum sativum</name>
    <dbReference type="NCBI Taxonomy" id="90675"/>
    <lineage>
        <taxon>Eukaryota</taxon>
        <taxon>Viridiplantae</taxon>
        <taxon>Streptophyta</taxon>
        <taxon>Embryophyta</taxon>
        <taxon>Tracheophyta</taxon>
        <taxon>Spermatophyta</taxon>
        <taxon>Magnoliopsida</taxon>
        <taxon>eudicotyledons</taxon>
        <taxon>Gunneridae</taxon>
        <taxon>Pentapetalae</taxon>
        <taxon>rosids</taxon>
        <taxon>malvids</taxon>
        <taxon>Brassicales</taxon>
        <taxon>Brassicaceae</taxon>
        <taxon>Camelineae</taxon>
        <taxon>Camelina</taxon>
    </lineage>
</organism>
<proteinExistence type="predicted"/>
<evidence type="ECO:0000313" key="3">
    <source>
        <dbReference type="RefSeq" id="XP_019094950.1"/>
    </source>
</evidence>
<feature type="region of interest" description="Disordered" evidence="1">
    <location>
        <begin position="22"/>
        <end position="103"/>
    </location>
</feature>
<evidence type="ECO:0000313" key="2">
    <source>
        <dbReference type="Proteomes" id="UP000694864"/>
    </source>
</evidence>
<feature type="compositionally biased region" description="Polar residues" evidence="1">
    <location>
        <begin position="22"/>
        <end position="56"/>
    </location>
</feature>
<dbReference type="Proteomes" id="UP000694864">
    <property type="component" value="Chromosome 17"/>
</dbReference>
<accession>A0ABM1R7G2</accession>
<dbReference type="GeneID" id="104754833"/>
<gene>
    <name evidence="3" type="primary">LOC104754833</name>
</gene>
<name>A0ABM1R7G2_CAMSA</name>
<reference evidence="3" key="2">
    <citation type="submission" date="2025-08" db="UniProtKB">
        <authorList>
            <consortium name="RefSeq"/>
        </authorList>
    </citation>
    <scope>IDENTIFICATION</scope>
    <source>
        <tissue evidence="3">Leaf</tissue>
    </source>
</reference>
<evidence type="ECO:0000256" key="1">
    <source>
        <dbReference type="SAM" id="MobiDB-lite"/>
    </source>
</evidence>
<keyword evidence="2" id="KW-1185">Reference proteome</keyword>
<feature type="compositionally biased region" description="Basic and acidic residues" evidence="1">
    <location>
        <begin position="57"/>
        <end position="85"/>
    </location>
</feature>
<sequence length="103" mass="11187">METLSTCKLDALRSVCLPNTVNDSTTLVNGDNSSFMTSHSELPSNEAMTSSVTSGRSEADKSCEENAKTEQPIGEDKVSQADIRKKEKLIKPSSNLSYLNSTR</sequence>
<protein>
    <submittedName>
        <fullName evidence="3">Uncharacterized protein LOC104754833</fullName>
    </submittedName>
</protein>
<feature type="compositionally biased region" description="Polar residues" evidence="1">
    <location>
        <begin position="92"/>
        <end position="103"/>
    </location>
</feature>
<reference evidence="2" key="1">
    <citation type="journal article" date="2014" name="Nat. Commun.">
        <title>The emerging biofuel crop Camelina sativa retains a highly undifferentiated hexaploid genome structure.</title>
        <authorList>
            <person name="Kagale S."/>
            <person name="Koh C."/>
            <person name="Nixon J."/>
            <person name="Bollina V."/>
            <person name="Clarke W.E."/>
            <person name="Tuteja R."/>
            <person name="Spillane C."/>
            <person name="Robinson S.J."/>
            <person name="Links M.G."/>
            <person name="Clarke C."/>
            <person name="Higgins E.E."/>
            <person name="Huebert T."/>
            <person name="Sharpe A.G."/>
            <person name="Parkin I.A."/>
        </authorList>
    </citation>
    <scope>NUCLEOTIDE SEQUENCE [LARGE SCALE GENOMIC DNA]</scope>
    <source>
        <strain evidence="2">cv. DH55</strain>
    </source>
</reference>
<dbReference type="RefSeq" id="XP_019094950.1">
    <property type="nucleotide sequence ID" value="XM_019239405.1"/>
</dbReference>